<dbReference type="InterPro" id="IPR036108">
    <property type="entry name" value="4pyrrol_syn_uPrphyn_synt_sf"/>
</dbReference>
<proteinExistence type="predicted"/>
<evidence type="ECO:0000313" key="2">
    <source>
        <dbReference type="EMBL" id="KEY64373.1"/>
    </source>
</evidence>
<name>A0A084AGE4_STACB</name>
<protein>
    <recommendedName>
        <fullName evidence="1">Tetrapyrrole biosynthesis uroporphyrinogen III synthase domain-containing protein</fullName>
    </recommendedName>
</protein>
<dbReference type="InterPro" id="IPR039793">
    <property type="entry name" value="UROS/Hem4"/>
</dbReference>
<dbReference type="HOGENOM" id="CLU_051874_0_0_1"/>
<dbReference type="InterPro" id="IPR003754">
    <property type="entry name" value="4pyrrol_synth_uPrphyn_synth"/>
</dbReference>
<evidence type="ECO:0000259" key="1">
    <source>
        <dbReference type="Pfam" id="PF02602"/>
    </source>
</evidence>
<sequence>MSDPANPDGATSTVPILLLKTKSTPGDAYEELFANACNDAGHPFAPRFVPVLLHRFEDDGLAKLRRLLHDQQISAEPDSAFGGLIFTSQRAVEAFAHVVDSGRTGVKKRDVNSSVGPEWPHLQHVPIYSVGPATTRALRAVAQTPPLQIFGEHTGNGEALAAFILDHYDAWYADRPRKPPLLFLVGEQRRDIIPKTLTSPSLPTDRAIPVTEEVVYGTGEMESFPGDFSAILAETQGVSRRWVVVFSPTGCDSMLRILGLLDEEMHKVKADRRDRRTFIATIGPTTRSYLLQNFGFEPDVCAEKPTPEGILQGILGFESKSSQ</sequence>
<accession>A0A084AGE4</accession>
<feature type="domain" description="Tetrapyrrole biosynthesis uroporphyrinogen III synthase" evidence="1">
    <location>
        <begin position="44"/>
        <end position="312"/>
    </location>
</feature>
<dbReference type="GO" id="GO:0005829">
    <property type="term" value="C:cytosol"/>
    <property type="evidence" value="ECO:0007669"/>
    <property type="project" value="TreeGrafter"/>
</dbReference>
<dbReference type="UniPathway" id="UPA00251">
    <property type="reaction ID" value="UER00320"/>
</dbReference>
<keyword evidence="3" id="KW-1185">Reference proteome</keyword>
<dbReference type="AlphaFoldDB" id="A0A084AGE4"/>
<dbReference type="PANTHER" id="PTHR12390:SF0">
    <property type="entry name" value="UROPORPHYRINOGEN-III SYNTHASE"/>
    <property type="match status" value="1"/>
</dbReference>
<organism evidence="2 3">
    <name type="scientific">Stachybotrys chartarum (strain CBS 109288 / IBT 7711)</name>
    <name type="common">Toxic black mold</name>
    <name type="synonym">Stilbospora chartarum</name>
    <dbReference type="NCBI Taxonomy" id="1280523"/>
    <lineage>
        <taxon>Eukaryota</taxon>
        <taxon>Fungi</taxon>
        <taxon>Dikarya</taxon>
        <taxon>Ascomycota</taxon>
        <taxon>Pezizomycotina</taxon>
        <taxon>Sordariomycetes</taxon>
        <taxon>Hypocreomycetidae</taxon>
        <taxon>Hypocreales</taxon>
        <taxon>Stachybotryaceae</taxon>
        <taxon>Stachybotrys</taxon>
    </lineage>
</organism>
<dbReference type="OrthoDB" id="5595751at2759"/>
<dbReference type="CDD" id="cd06578">
    <property type="entry name" value="HemD"/>
    <property type="match status" value="1"/>
</dbReference>
<dbReference type="SUPFAM" id="SSF69618">
    <property type="entry name" value="HemD-like"/>
    <property type="match status" value="1"/>
</dbReference>
<dbReference type="EMBL" id="KL648740">
    <property type="protein sequence ID" value="KEY64373.1"/>
    <property type="molecule type" value="Genomic_DNA"/>
</dbReference>
<dbReference type="PANTHER" id="PTHR12390">
    <property type="entry name" value="UROPORPHYRINOGEN III SYNTHASE"/>
    <property type="match status" value="1"/>
</dbReference>
<reference evidence="2 3" key="1">
    <citation type="journal article" date="2014" name="BMC Genomics">
        <title>Comparative genome sequencing reveals chemotype-specific gene clusters in the toxigenic black mold Stachybotrys.</title>
        <authorList>
            <person name="Semeiks J."/>
            <person name="Borek D."/>
            <person name="Otwinowski Z."/>
            <person name="Grishin N.V."/>
        </authorList>
    </citation>
    <scope>NUCLEOTIDE SEQUENCE [LARGE SCALE GENOMIC DNA]</scope>
    <source>
        <strain evidence="3">CBS 109288 / IBT 7711</strain>
    </source>
</reference>
<gene>
    <name evidence="2" type="ORF">S7711_06402</name>
</gene>
<dbReference type="GO" id="GO:0006782">
    <property type="term" value="P:protoporphyrinogen IX biosynthetic process"/>
    <property type="evidence" value="ECO:0007669"/>
    <property type="project" value="UniProtKB-UniPathway"/>
</dbReference>
<dbReference type="GO" id="GO:0006780">
    <property type="term" value="P:uroporphyrinogen III biosynthetic process"/>
    <property type="evidence" value="ECO:0007669"/>
    <property type="project" value="InterPro"/>
</dbReference>
<dbReference type="FunFam" id="3.40.50.10090:FF:000011">
    <property type="entry name" value="Uroporphyrinogen-III synthase (UroS), putative"/>
    <property type="match status" value="1"/>
</dbReference>
<dbReference type="Gene3D" id="3.40.50.10090">
    <property type="match status" value="2"/>
</dbReference>
<dbReference type="Proteomes" id="UP000028045">
    <property type="component" value="Unassembled WGS sequence"/>
</dbReference>
<evidence type="ECO:0000313" key="3">
    <source>
        <dbReference type="Proteomes" id="UP000028045"/>
    </source>
</evidence>
<dbReference type="Pfam" id="PF02602">
    <property type="entry name" value="HEM4"/>
    <property type="match status" value="1"/>
</dbReference>
<dbReference type="GO" id="GO:0004852">
    <property type="term" value="F:uroporphyrinogen-III synthase activity"/>
    <property type="evidence" value="ECO:0007669"/>
    <property type="project" value="InterPro"/>
</dbReference>